<reference evidence="1" key="1">
    <citation type="submission" date="2021-01" db="EMBL/GenBank/DDBJ databases">
        <title>Phytophthora aleatoria, a newly-described species from Pinus radiata is distinct from Phytophthora cactorum isolates based on comparative genomics.</title>
        <authorList>
            <person name="Mcdougal R."/>
            <person name="Panda P."/>
            <person name="Williams N."/>
            <person name="Studholme D.J."/>
        </authorList>
    </citation>
    <scope>NUCLEOTIDE SEQUENCE</scope>
    <source>
        <strain evidence="1">NZFS 3830</strain>
    </source>
</reference>
<dbReference type="EMBL" id="JAENGZ010002753">
    <property type="protein sequence ID" value="KAG6942944.1"/>
    <property type="molecule type" value="Genomic_DNA"/>
</dbReference>
<evidence type="ECO:0000313" key="1">
    <source>
        <dbReference type="EMBL" id="KAG6942944.1"/>
    </source>
</evidence>
<dbReference type="Proteomes" id="UP000688947">
    <property type="component" value="Unassembled WGS sequence"/>
</dbReference>
<comment type="caution">
    <text evidence="1">The sequence shown here is derived from an EMBL/GenBank/DDBJ whole genome shotgun (WGS) entry which is preliminary data.</text>
</comment>
<evidence type="ECO:0000313" key="2">
    <source>
        <dbReference type="Proteomes" id="UP000688947"/>
    </source>
</evidence>
<gene>
    <name evidence="1" type="ORF">JG687_00018769</name>
</gene>
<name>A0A8T1TK97_9STRA</name>
<organism evidence="1 2">
    <name type="scientific">Phytophthora cactorum</name>
    <dbReference type="NCBI Taxonomy" id="29920"/>
    <lineage>
        <taxon>Eukaryota</taxon>
        <taxon>Sar</taxon>
        <taxon>Stramenopiles</taxon>
        <taxon>Oomycota</taxon>
        <taxon>Peronosporomycetes</taxon>
        <taxon>Peronosporales</taxon>
        <taxon>Peronosporaceae</taxon>
        <taxon>Phytophthora</taxon>
    </lineage>
</organism>
<accession>A0A8T1TK97</accession>
<protein>
    <submittedName>
        <fullName evidence="1">Uncharacterized protein</fullName>
    </submittedName>
</protein>
<sequence length="91" mass="10098">CPPRSEVENYREFITEIINDRNILRYCNVNHVAGGAYVEQQPPSEIAPAPTMEELQDLAGEATNNVYCSNITGEIDTSAPGVRDCLIRIQC</sequence>
<proteinExistence type="predicted"/>
<feature type="non-terminal residue" evidence="1">
    <location>
        <position position="1"/>
    </location>
</feature>
<dbReference type="AlphaFoldDB" id="A0A8T1TK97"/>